<organism evidence="2 3">
    <name type="scientific">Paremcibacter congregatus</name>
    <dbReference type="NCBI Taxonomy" id="2043170"/>
    <lineage>
        <taxon>Bacteria</taxon>
        <taxon>Pseudomonadati</taxon>
        <taxon>Pseudomonadota</taxon>
        <taxon>Alphaproteobacteria</taxon>
        <taxon>Emcibacterales</taxon>
        <taxon>Emcibacteraceae</taxon>
        <taxon>Paremcibacter</taxon>
    </lineage>
</organism>
<evidence type="ECO:0000313" key="2">
    <source>
        <dbReference type="EMBL" id="PHZ84843.1"/>
    </source>
</evidence>
<dbReference type="GO" id="GO:0005886">
    <property type="term" value="C:plasma membrane"/>
    <property type="evidence" value="ECO:0007669"/>
    <property type="project" value="TreeGrafter"/>
</dbReference>
<feature type="transmembrane region" description="Helical" evidence="1">
    <location>
        <begin position="30"/>
        <end position="54"/>
    </location>
</feature>
<feature type="transmembrane region" description="Helical" evidence="1">
    <location>
        <begin position="275"/>
        <end position="297"/>
    </location>
</feature>
<keyword evidence="3" id="KW-1185">Reference proteome</keyword>
<sequence>MNQTSQVNTQEPTNELNLADIWIICTRYKLIILMVTILGLSIGGISATFLPTYYVSDMLIKPRSEDRSGIPSSGLASLGALTGGLINSGGGENDALLMHITSRTFILSFIEKNNLSAQIYATKGWDPKTSELIFDTDIYDPIHKKWIDHSAKPKPIIVYKKFMKDFFSIQPDIKNNTLILQIQYYDPSLAYKWLQDLSKEINNYLKTRSQITTNKRLSYLYKTLDATSNNTMKNLIGDLIKEQMRSLMMTSFNEGFAFEVIDPPMLANRPASSKIPLFIFLGGILGFITAIFGVLFLSMTRKKIS</sequence>
<evidence type="ECO:0000256" key="1">
    <source>
        <dbReference type="SAM" id="Phobius"/>
    </source>
</evidence>
<dbReference type="PANTHER" id="PTHR32309">
    <property type="entry name" value="TYROSINE-PROTEIN KINASE"/>
    <property type="match status" value="1"/>
</dbReference>
<keyword evidence="1" id="KW-0472">Membrane</keyword>
<dbReference type="EMBL" id="PDEM01000020">
    <property type="protein sequence ID" value="PHZ84843.1"/>
    <property type="molecule type" value="Genomic_DNA"/>
</dbReference>
<evidence type="ECO:0008006" key="4">
    <source>
        <dbReference type="Google" id="ProtNLM"/>
    </source>
</evidence>
<dbReference type="GO" id="GO:0004713">
    <property type="term" value="F:protein tyrosine kinase activity"/>
    <property type="evidence" value="ECO:0007669"/>
    <property type="project" value="TreeGrafter"/>
</dbReference>
<dbReference type="InParanoid" id="A0A2G4YR95"/>
<evidence type="ECO:0000313" key="3">
    <source>
        <dbReference type="Proteomes" id="UP000229730"/>
    </source>
</evidence>
<proteinExistence type="predicted"/>
<comment type="caution">
    <text evidence="2">The sequence shown here is derived from an EMBL/GenBank/DDBJ whole genome shotgun (WGS) entry which is preliminary data.</text>
</comment>
<accession>A0A2G4YR95</accession>
<dbReference type="RefSeq" id="WP_099472415.1">
    <property type="nucleotide sequence ID" value="NZ_CP041025.1"/>
</dbReference>
<keyword evidence="1" id="KW-1133">Transmembrane helix</keyword>
<gene>
    <name evidence="2" type="ORF">CRD36_08940</name>
</gene>
<dbReference type="AlphaFoldDB" id="A0A2G4YR95"/>
<dbReference type="PANTHER" id="PTHR32309:SF13">
    <property type="entry name" value="FERRIC ENTEROBACTIN TRANSPORT PROTEIN FEPE"/>
    <property type="match status" value="1"/>
</dbReference>
<name>A0A2G4YR95_9PROT</name>
<dbReference type="InterPro" id="IPR050445">
    <property type="entry name" value="Bact_polysacc_biosynth/exp"/>
</dbReference>
<dbReference type="Proteomes" id="UP000229730">
    <property type="component" value="Unassembled WGS sequence"/>
</dbReference>
<reference evidence="2 3" key="1">
    <citation type="submission" date="2017-10" db="EMBL/GenBank/DDBJ databases">
        <title>Frigbacter circumglobatus gen. nov. sp. nov., isolated from sediment cultured in situ.</title>
        <authorList>
            <person name="Zhao Z."/>
        </authorList>
    </citation>
    <scope>NUCLEOTIDE SEQUENCE [LARGE SCALE GENOMIC DNA]</scope>
    <source>
        <strain evidence="2 3">ZYL</strain>
    </source>
</reference>
<protein>
    <recommendedName>
        <fullName evidence="4">Polysaccharide chain length determinant N-terminal domain-containing protein</fullName>
    </recommendedName>
</protein>
<keyword evidence="1" id="KW-0812">Transmembrane</keyword>